<evidence type="ECO:0000313" key="2">
    <source>
        <dbReference type="Proteomes" id="UP000887581"/>
    </source>
</evidence>
<feature type="region of interest" description="Disordered" evidence="1">
    <location>
        <begin position="186"/>
        <end position="235"/>
    </location>
</feature>
<feature type="region of interest" description="Disordered" evidence="1">
    <location>
        <begin position="351"/>
        <end position="372"/>
    </location>
</feature>
<dbReference type="InterPro" id="IPR057233">
    <property type="entry name" value="DUF7911"/>
</dbReference>
<feature type="region of interest" description="Disordered" evidence="1">
    <location>
        <begin position="275"/>
        <end position="295"/>
    </location>
</feature>
<keyword evidence="2" id="KW-1185">Reference proteome</keyword>
<dbReference type="Pfam" id="PF25492">
    <property type="entry name" value="DUF7911"/>
    <property type="match status" value="1"/>
</dbReference>
<feature type="compositionally biased region" description="Basic and acidic residues" evidence="1">
    <location>
        <begin position="217"/>
        <end position="226"/>
    </location>
</feature>
<reference evidence="3" key="1">
    <citation type="submission" date="2022-11" db="UniProtKB">
        <authorList>
            <consortium name="WormBaseParasite"/>
        </authorList>
    </citation>
    <scope>IDENTIFICATION</scope>
</reference>
<dbReference type="Proteomes" id="UP000887581">
    <property type="component" value="Unplaced"/>
</dbReference>
<proteinExistence type="predicted"/>
<evidence type="ECO:0000313" key="3">
    <source>
        <dbReference type="WBParaSite" id="sdigi.contig417.g8178.t1"/>
    </source>
</evidence>
<accession>A0A915PXG9</accession>
<evidence type="ECO:0000256" key="1">
    <source>
        <dbReference type="SAM" id="MobiDB-lite"/>
    </source>
</evidence>
<protein>
    <submittedName>
        <fullName evidence="3">Uncharacterized protein</fullName>
    </submittedName>
</protein>
<organism evidence="2 3">
    <name type="scientific">Setaria digitata</name>
    <dbReference type="NCBI Taxonomy" id="48799"/>
    <lineage>
        <taxon>Eukaryota</taxon>
        <taxon>Metazoa</taxon>
        <taxon>Ecdysozoa</taxon>
        <taxon>Nematoda</taxon>
        <taxon>Chromadorea</taxon>
        <taxon>Rhabditida</taxon>
        <taxon>Spirurina</taxon>
        <taxon>Spiruromorpha</taxon>
        <taxon>Filarioidea</taxon>
        <taxon>Setariidae</taxon>
        <taxon>Setaria</taxon>
    </lineage>
</organism>
<dbReference type="WBParaSite" id="sdigi.contig417.g8178.t1">
    <property type="protein sequence ID" value="sdigi.contig417.g8178.t1"/>
    <property type="gene ID" value="sdigi.contig417.g8178"/>
</dbReference>
<name>A0A915PXG9_9BILA</name>
<sequence>MIGYYTILWTEKINEYGNLVAMEKFIIYHPQGGDYGGSEQFNEFIVELDLKRSILYTFNRLQRNLLSECSFDLLFRPSHLLPKWIEFDRVHCSQAWFESFAIDGQLMLFTESIRNLLLQESGTTSELYLTNLRIRNSSTQLLHLNFVSDIGVLRKQTYADLSLRNIPTFDDIRQLSTQNTQQLTTPNISSQNATSSNIPSPTTTGTTSFTITPVERTTPDGTDRFYSETNQSQTETDCINRTTDHNIREKETKISAGAAQTTLPLQYLTHHHWRTKDVPKDNSSNSEKLVRNKEETQDITLPKNTDNESIWQTKISDENIALDIEHQDDGDELEEKRGREKEPLQEVTLEEDTVMSGTPEHATPDTDHSGMISPSNNTPLKSRAHGICGVSADLVWRVVDRFYELLEKVMIGHHEAGSRTVLSKRYP</sequence>
<feature type="compositionally biased region" description="Low complexity" evidence="1">
    <location>
        <begin position="194"/>
        <end position="213"/>
    </location>
</feature>
<dbReference type="AlphaFoldDB" id="A0A915PXG9"/>